<reference evidence="7 8" key="1">
    <citation type="submission" date="2018-08" db="EMBL/GenBank/DDBJ databases">
        <title>A genome reference for cultivated species of the human gut microbiota.</title>
        <authorList>
            <person name="Zou Y."/>
            <person name="Xue W."/>
            <person name="Luo G."/>
        </authorList>
    </citation>
    <scope>NUCLEOTIDE SEQUENCE [LARGE SCALE GENOMIC DNA]</scope>
    <source>
        <strain evidence="7 8">AF15-20</strain>
    </source>
</reference>
<dbReference type="EMBL" id="QRYQ01000010">
    <property type="protein sequence ID" value="RGU91541.1"/>
    <property type="molecule type" value="Genomic_DNA"/>
</dbReference>
<evidence type="ECO:0000256" key="3">
    <source>
        <dbReference type="ARBA" id="ARBA00022884"/>
    </source>
</evidence>
<name>A0A395W7M7_9FIRM</name>
<evidence type="ECO:0000256" key="4">
    <source>
        <dbReference type="ARBA" id="ARBA00023015"/>
    </source>
</evidence>
<accession>A0A395W7M7</accession>
<dbReference type="PANTHER" id="PTHR11078">
    <property type="entry name" value="N UTILIZATION SUBSTANCE PROTEIN B-RELATED"/>
    <property type="match status" value="1"/>
</dbReference>
<dbReference type="InterPro" id="IPR035926">
    <property type="entry name" value="NusB-like_sf"/>
</dbReference>
<evidence type="ECO:0000313" key="8">
    <source>
        <dbReference type="Proteomes" id="UP000265489"/>
    </source>
</evidence>
<dbReference type="Gene3D" id="1.10.940.10">
    <property type="entry name" value="NusB-like"/>
    <property type="match status" value="1"/>
</dbReference>
<gene>
    <name evidence="7" type="primary">nusB</name>
    <name evidence="7" type="ORF">DWW32_06645</name>
</gene>
<dbReference type="GO" id="GO:0005829">
    <property type="term" value="C:cytosol"/>
    <property type="evidence" value="ECO:0007669"/>
    <property type="project" value="TreeGrafter"/>
</dbReference>
<dbReference type="RefSeq" id="WP_003865032.1">
    <property type="nucleotide sequence ID" value="NZ_CABLCL010000068.1"/>
</dbReference>
<comment type="caution">
    <text evidence="7">The sequence shown here is derived from an EMBL/GenBank/DDBJ whole genome shotgun (WGS) entry which is preliminary data.</text>
</comment>
<evidence type="ECO:0000313" key="7">
    <source>
        <dbReference type="EMBL" id="RGU91541.1"/>
    </source>
</evidence>
<evidence type="ECO:0000256" key="2">
    <source>
        <dbReference type="ARBA" id="ARBA00022814"/>
    </source>
</evidence>
<dbReference type="Pfam" id="PF01029">
    <property type="entry name" value="NusB"/>
    <property type="match status" value="1"/>
</dbReference>
<dbReference type="AlphaFoldDB" id="A0A395W7M7"/>
<sequence>MNRHEQRVVAMQSVYQHLLLGKDIRKCVFDVMKGSNDIDGYLYSLTMGTIENKEAFEQKINELLRDDWDFDRLSMLEQAILLISFQEILANDTPKAVVINEAITLAKKYCDDNSYKLLNGVLDQL</sequence>
<proteinExistence type="inferred from homology"/>
<evidence type="ECO:0000256" key="5">
    <source>
        <dbReference type="ARBA" id="ARBA00023163"/>
    </source>
</evidence>
<evidence type="ECO:0000256" key="1">
    <source>
        <dbReference type="ARBA" id="ARBA00005952"/>
    </source>
</evidence>
<dbReference type="PANTHER" id="PTHR11078:SF3">
    <property type="entry name" value="ANTITERMINATION NUSB DOMAIN-CONTAINING PROTEIN"/>
    <property type="match status" value="1"/>
</dbReference>
<dbReference type="SUPFAM" id="SSF48013">
    <property type="entry name" value="NusB-like"/>
    <property type="match status" value="1"/>
</dbReference>
<dbReference type="GO" id="GO:0003723">
    <property type="term" value="F:RNA binding"/>
    <property type="evidence" value="ECO:0007669"/>
    <property type="project" value="UniProtKB-KW"/>
</dbReference>
<keyword evidence="4" id="KW-0805">Transcription regulation</keyword>
<dbReference type="InterPro" id="IPR006027">
    <property type="entry name" value="NusB_RsmB_TIM44"/>
</dbReference>
<evidence type="ECO:0000259" key="6">
    <source>
        <dbReference type="Pfam" id="PF01029"/>
    </source>
</evidence>
<dbReference type="GO" id="GO:0006353">
    <property type="term" value="P:DNA-templated transcription termination"/>
    <property type="evidence" value="ECO:0007669"/>
    <property type="project" value="InterPro"/>
</dbReference>
<dbReference type="GeneID" id="93157868"/>
<comment type="similarity">
    <text evidence="1">Belongs to the NusB family.</text>
</comment>
<feature type="domain" description="NusB/RsmB/TIM44" evidence="6">
    <location>
        <begin position="5"/>
        <end position="124"/>
    </location>
</feature>
<dbReference type="NCBIfam" id="TIGR01951">
    <property type="entry name" value="nusB"/>
    <property type="match status" value="1"/>
</dbReference>
<dbReference type="InterPro" id="IPR011605">
    <property type="entry name" value="NusB_fam"/>
</dbReference>
<dbReference type="Proteomes" id="UP000265489">
    <property type="component" value="Unassembled WGS sequence"/>
</dbReference>
<keyword evidence="5" id="KW-0804">Transcription</keyword>
<dbReference type="GO" id="GO:0031564">
    <property type="term" value="P:transcription antitermination"/>
    <property type="evidence" value="ECO:0007669"/>
    <property type="project" value="UniProtKB-KW"/>
</dbReference>
<keyword evidence="3" id="KW-0694">RNA-binding</keyword>
<organism evidence="7 8">
    <name type="scientific">Holdemanella biformis</name>
    <dbReference type="NCBI Taxonomy" id="1735"/>
    <lineage>
        <taxon>Bacteria</taxon>
        <taxon>Bacillati</taxon>
        <taxon>Bacillota</taxon>
        <taxon>Erysipelotrichia</taxon>
        <taxon>Erysipelotrichales</taxon>
        <taxon>Erysipelotrichaceae</taxon>
        <taxon>Holdemanella</taxon>
    </lineage>
</organism>
<keyword evidence="2" id="KW-0889">Transcription antitermination</keyword>
<protein>
    <submittedName>
        <fullName evidence="7">Transcription antitermination factor NusB</fullName>
    </submittedName>
</protein>